<feature type="region of interest" description="Disordered" evidence="1">
    <location>
        <begin position="49"/>
        <end position="163"/>
    </location>
</feature>
<feature type="compositionally biased region" description="Basic and acidic residues" evidence="1">
    <location>
        <begin position="49"/>
        <end position="61"/>
    </location>
</feature>
<dbReference type="SUPFAM" id="SSF46689">
    <property type="entry name" value="Homeodomain-like"/>
    <property type="match status" value="1"/>
</dbReference>
<evidence type="ECO:0000256" key="1">
    <source>
        <dbReference type="SAM" id="MobiDB-lite"/>
    </source>
</evidence>
<dbReference type="InterPro" id="IPR009057">
    <property type="entry name" value="Homeodomain-like_sf"/>
</dbReference>
<feature type="domain" description="Insertion element IS150 protein InsJ-like helix-turn-helix" evidence="2">
    <location>
        <begin position="18"/>
        <end position="63"/>
    </location>
</feature>
<reference evidence="4" key="1">
    <citation type="journal article" date="2019" name="Int. J. Syst. Evol. Microbiol.">
        <title>The Global Catalogue of Microorganisms (GCM) 10K type strain sequencing project: providing services to taxonomists for standard genome sequencing and annotation.</title>
        <authorList>
            <consortium name="The Broad Institute Genomics Platform"/>
            <consortium name="The Broad Institute Genome Sequencing Center for Infectious Disease"/>
            <person name="Wu L."/>
            <person name="Ma J."/>
        </authorList>
    </citation>
    <scope>NUCLEOTIDE SEQUENCE [LARGE SCALE GENOMIC DNA]</scope>
    <source>
        <strain evidence="4">JCM 17316</strain>
    </source>
</reference>
<dbReference type="InterPro" id="IPR055247">
    <property type="entry name" value="InsJ-like_HTH"/>
</dbReference>
<comment type="caution">
    <text evidence="3">The sequence shown here is derived from an EMBL/GenBank/DDBJ whole genome shotgun (WGS) entry which is preliminary data.</text>
</comment>
<dbReference type="Proteomes" id="UP001500266">
    <property type="component" value="Unassembled WGS sequence"/>
</dbReference>
<name>A0ABP7Y5C9_9ACTN</name>
<feature type="compositionally biased region" description="Low complexity" evidence="1">
    <location>
        <begin position="71"/>
        <end position="86"/>
    </location>
</feature>
<keyword evidence="4" id="KW-1185">Reference proteome</keyword>
<evidence type="ECO:0000259" key="2">
    <source>
        <dbReference type="Pfam" id="PF13518"/>
    </source>
</evidence>
<evidence type="ECO:0000313" key="4">
    <source>
        <dbReference type="Proteomes" id="UP001500266"/>
    </source>
</evidence>
<evidence type="ECO:0000313" key="3">
    <source>
        <dbReference type="EMBL" id="GAA4130966.1"/>
    </source>
</evidence>
<proteinExistence type="predicted"/>
<protein>
    <recommendedName>
        <fullName evidence="2">Insertion element IS150 protein InsJ-like helix-turn-helix domain-containing protein</fullName>
    </recommendedName>
</protein>
<sequence>MPHRNAPLTPTGRLRPARCVVEEGWSLRRAAERFQVSATTAKRWADRYRQLGEAGMHDRTRPPASQPPPDAAGCRGAGARSAPGAPHRSARPARTGIAPSTAHRILVRHGVAPPGGMRPGHRRARPPLASTSAPGTWSISTSRSSAASPTRADTRCRACRGPR</sequence>
<accession>A0ABP7Y5C9</accession>
<dbReference type="Pfam" id="PF13518">
    <property type="entry name" value="HTH_28"/>
    <property type="match status" value="1"/>
</dbReference>
<feature type="compositionally biased region" description="Low complexity" evidence="1">
    <location>
        <begin position="138"/>
        <end position="151"/>
    </location>
</feature>
<gene>
    <name evidence="3" type="ORF">GCM10022416_09260</name>
</gene>
<organism evidence="3 4">
    <name type="scientific">Actinomadura keratinilytica</name>
    <dbReference type="NCBI Taxonomy" id="547461"/>
    <lineage>
        <taxon>Bacteria</taxon>
        <taxon>Bacillati</taxon>
        <taxon>Actinomycetota</taxon>
        <taxon>Actinomycetes</taxon>
        <taxon>Streptosporangiales</taxon>
        <taxon>Thermomonosporaceae</taxon>
        <taxon>Actinomadura</taxon>
    </lineage>
</organism>
<dbReference type="EMBL" id="BAABDO010000008">
    <property type="protein sequence ID" value="GAA4130966.1"/>
    <property type="molecule type" value="Genomic_DNA"/>
</dbReference>